<reference evidence="2 3" key="1">
    <citation type="submission" date="2020-07" db="EMBL/GenBank/DDBJ databases">
        <title>Telomere length de novo assembly of all 7 chromosomes of the fungus, Metarhizium brunneum, using a novel assembly pipeline.</title>
        <authorList>
            <person name="Saud z."/>
            <person name="Kortsinoglou A."/>
            <person name="Kouvelis V.N."/>
            <person name="Butt T.M."/>
        </authorList>
    </citation>
    <scope>NUCLEOTIDE SEQUENCE [LARGE SCALE GENOMIC DNA]</scope>
    <source>
        <strain evidence="2 3">4556</strain>
    </source>
</reference>
<evidence type="ECO:0000313" key="2">
    <source>
        <dbReference type="EMBL" id="QLI70501.1"/>
    </source>
</evidence>
<dbReference type="OrthoDB" id="4940712at2759"/>
<sequence>MSRADQDIVREGQQSPRLARTRSGRTRSNLEDTAEEFTAGNEPPPPPQTRGRRRASQTQVLPNQDSRRAPSRQTSQREAGPRPTTQRQASPQRDAASRTQRQASQREATPRQDPQRQPPRRQNTNGNSAESGDANEQEILIGLQTSGVDMDRPTTEASSDTRDPSPQPDSRPGPSGSGGRPARPSESIPRDRGRQRDRQPAADDNRSRRRGNAASDPNPQGLHSGTDTEHYDDGDGVPTFASEGEFESDNGESDDGEPTYGTLALDGQLQERNGRQYFKTIHPDTGDRETARIEGKAPSKNIVIFSTRPLKGHGSRPAYARRMADVGLSGVAIDEIQPMKKAEFAQFRRDGRLGILLVASLLPVPEPLQQHPMTWIKLQSGDDTKWIARSTFVGGYKEGQAFINRHYTATGQDPPPQPLPVAERRRLQAEGQQLRRNPRRAARPERPPSPPAGSSRQNTPPVVRRTPRRTARDSRTSQEPSTNAQRGNGSSQQPSSPRSPSPNRQRSTDQGREESRQQPNTRRRPSTGQQSGTFPEEVRV</sequence>
<evidence type="ECO:0000313" key="3">
    <source>
        <dbReference type="Proteomes" id="UP000510686"/>
    </source>
</evidence>
<keyword evidence="3" id="KW-1185">Reference proteome</keyword>
<feature type="compositionally biased region" description="Basic and acidic residues" evidence="1">
    <location>
        <begin position="1"/>
        <end position="10"/>
    </location>
</feature>
<dbReference type="EMBL" id="CP058935">
    <property type="protein sequence ID" value="QLI70501.1"/>
    <property type="molecule type" value="Genomic_DNA"/>
</dbReference>
<proteinExistence type="predicted"/>
<feature type="compositionally biased region" description="Low complexity" evidence="1">
    <location>
        <begin position="172"/>
        <end position="185"/>
    </location>
</feature>
<organism evidence="2 3">
    <name type="scientific">Metarhizium brunneum</name>
    <dbReference type="NCBI Taxonomy" id="500148"/>
    <lineage>
        <taxon>Eukaryota</taxon>
        <taxon>Fungi</taxon>
        <taxon>Dikarya</taxon>
        <taxon>Ascomycota</taxon>
        <taxon>Pezizomycotina</taxon>
        <taxon>Sordariomycetes</taxon>
        <taxon>Hypocreomycetidae</taxon>
        <taxon>Hypocreales</taxon>
        <taxon>Clavicipitaceae</taxon>
        <taxon>Metarhizium</taxon>
    </lineage>
</organism>
<feature type="compositionally biased region" description="Basic and acidic residues" evidence="1">
    <location>
        <begin position="149"/>
        <end position="163"/>
    </location>
</feature>
<dbReference type="AlphaFoldDB" id="A0A7D5YVP9"/>
<feature type="compositionally biased region" description="Acidic residues" evidence="1">
    <location>
        <begin position="244"/>
        <end position="257"/>
    </location>
</feature>
<gene>
    <name evidence="2" type="ORF">G6M90_00g069270</name>
</gene>
<dbReference type="KEGG" id="mbrn:26247190"/>
<dbReference type="GeneID" id="26247190"/>
<feature type="compositionally biased region" description="Low complexity" evidence="1">
    <location>
        <begin position="485"/>
        <end position="505"/>
    </location>
</feature>
<feature type="compositionally biased region" description="Basic and acidic residues" evidence="1">
    <location>
        <begin position="188"/>
        <end position="206"/>
    </location>
</feature>
<feature type="compositionally biased region" description="Polar residues" evidence="1">
    <location>
        <begin position="71"/>
        <end position="107"/>
    </location>
</feature>
<accession>A0A7D5YVP9</accession>
<dbReference type="Proteomes" id="UP000510686">
    <property type="component" value="Chromosome 4"/>
</dbReference>
<feature type="compositionally biased region" description="Polar residues" evidence="1">
    <location>
        <begin position="215"/>
        <end position="225"/>
    </location>
</feature>
<feature type="compositionally biased region" description="Basic and acidic residues" evidence="1">
    <location>
        <begin position="506"/>
        <end position="516"/>
    </location>
</feature>
<evidence type="ECO:0000256" key="1">
    <source>
        <dbReference type="SAM" id="MobiDB-lite"/>
    </source>
</evidence>
<protein>
    <submittedName>
        <fullName evidence="2">Uncharacterized protein</fullName>
    </submittedName>
</protein>
<feature type="region of interest" description="Disordered" evidence="1">
    <location>
        <begin position="430"/>
        <end position="540"/>
    </location>
</feature>
<feature type="region of interest" description="Disordered" evidence="1">
    <location>
        <begin position="1"/>
        <end position="272"/>
    </location>
</feature>
<name>A0A7D5YVP9_9HYPO</name>
<feature type="compositionally biased region" description="Low complexity" evidence="1">
    <location>
        <begin position="452"/>
        <end position="464"/>
    </location>
</feature>
<dbReference type="RefSeq" id="XP_014539970.2">
    <property type="nucleotide sequence ID" value="XM_014684484.2"/>
</dbReference>